<keyword evidence="1 4" id="KW-0489">Methyltransferase</keyword>
<dbReference type="PANTHER" id="PTHR43591">
    <property type="entry name" value="METHYLTRANSFERASE"/>
    <property type="match status" value="1"/>
</dbReference>
<dbReference type="GO" id="GO:0032259">
    <property type="term" value="P:methylation"/>
    <property type="evidence" value="ECO:0007669"/>
    <property type="project" value="UniProtKB-KW"/>
</dbReference>
<dbReference type="STRING" id="1293036.GCA_001315825_02983"/>
<dbReference type="RefSeq" id="WP_054837407.1">
    <property type="nucleotide sequence ID" value="NZ_BBBA01000054.1"/>
</dbReference>
<accession>A0A2U9IWJ3</accession>
<gene>
    <name evidence="4" type="ORF">DFR87_12600</name>
</gene>
<organism evidence="4 5">
    <name type="scientific">Metallosphaera hakonensis JCM 8857 = DSM 7519</name>
    <dbReference type="NCBI Taxonomy" id="1293036"/>
    <lineage>
        <taxon>Archaea</taxon>
        <taxon>Thermoproteota</taxon>
        <taxon>Thermoprotei</taxon>
        <taxon>Sulfolobales</taxon>
        <taxon>Sulfolobaceae</taxon>
        <taxon>Metallosphaera</taxon>
    </lineage>
</organism>
<evidence type="ECO:0000313" key="5">
    <source>
        <dbReference type="Proteomes" id="UP000247586"/>
    </source>
</evidence>
<dbReference type="KEGG" id="mhk:DFR87_12600"/>
<dbReference type="Proteomes" id="UP000247586">
    <property type="component" value="Chromosome"/>
</dbReference>
<dbReference type="InterPro" id="IPR029063">
    <property type="entry name" value="SAM-dependent_MTases_sf"/>
</dbReference>
<name>A0A2U9IWJ3_9CREN</name>
<evidence type="ECO:0000256" key="2">
    <source>
        <dbReference type="ARBA" id="ARBA00022679"/>
    </source>
</evidence>
<reference evidence="4" key="1">
    <citation type="submission" date="2018-05" db="EMBL/GenBank/DDBJ databases">
        <title>Complete Genome Sequences of Extremely Thermoacidophilic, Metal-Mobilizing Type-Strain Members of the Archaeal Family Sulfolobaceae: Acidianus brierleyi DSM-1651T, Acidianus sulfidivorans DSM-18786T, Metallosphaera hakonensis DSM-7519T, and Metallosphaera prunae DSM-10039T.</title>
        <authorList>
            <person name="Counts J.A."/>
            <person name="Kelly R.M."/>
        </authorList>
    </citation>
    <scope>NUCLEOTIDE SEQUENCE [LARGE SCALE GENOMIC DNA]</scope>
    <source>
        <strain evidence="4">HO1-1</strain>
    </source>
</reference>
<keyword evidence="2 4" id="KW-0808">Transferase</keyword>
<dbReference type="SUPFAM" id="SSF53335">
    <property type="entry name" value="S-adenosyl-L-methionine-dependent methyltransferases"/>
    <property type="match status" value="1"/>
</dbReference>
<dbReference type="GO" id="GO:0008168">
    <property type="term" value="F:methyltransferase activity"/>
    <property type="evidence" value="ECO:0007669"/>
    <property type="project" value="UniProtKB-KW"/>
</dbReference>
<dbReference type="NCBIfam" id="NF004452">
    <property type="entry name" value="PRK05785.1"/>
    <property type="match status" value="1"/>
</dbReference>
<dbReference type="PANTHER" id="PTHR43591:SF24">
    <property type="entry name" value="2-METHOXY-6-POLYPRENYL-1,4-BENZOQUINOL METHYLASE, MITOCHONDRIAL"/>
    <property type="match status" value="1"/>
</dbReference>
<sequence>MDSSVEASDEELKKIYEDIPPSYDRANRFISFNQDVKWRANLVKTLLKFCPNPSKVLDVAAGKGELSYVLRKYWPIVLPVLTDYAENMLRSSVVEDDKVQASFDHLPFRDSSFDIVMSSFALHASDDIEVVIGEMARVSKHVMGFIAMGKPDNPVKRAYLGLYLRFVMPYIARFGGAKPRDYKYIYFIFRRLHTNSWYRSLFSRVLNVIVYKELALNLFYFVVAMKRNELQVN</sequence>
<protein>
    <submittedName>
        <fullName evidence="4">Methyltransferase domain-containing protein</fullName>
    </submittedName>
</protein>
<dbReference type="AlphaFoldDB" id="A0A2U9IWJ3"/>
<keyword evidence="3" id="KW-0949">S-adenosyl-L-methionine</keyword>
<dbReference type="Gene3D" id="3.40.50.150">
    <property type="entry name" value="Vaccinia Virus protein VP39"/>
    <property type="match status" value="1"/>
</dbReference>
<dbReference type="GeneID" id="36836197"/>
<keyword evidence="5" id="KW-1185">Reference proteome</keyword>
<evidence type="ECO:0000256" key="3">
    <source>
        <dbReference type="ARBA" id="ARBA00022691"/>
    </source>
</evidence>
<dbReference type="Pfam" id="PF01209">
    <property type="entry name" value="Ubie_methyltran"/>
    <property type="match status" value="1"/>
</dbReference>
<dbReference type="CDD" id="cd02440">
    <property type="entry name" value="AdoMet_MTases"/>
    <property type="match status" value="1"/>
</dbReference>
<evidence type="ECO:0000256" key="1">
    <source>
        <dbReference type="ARBA" id="ARBA00022603"/>
    </source>
</evidence>
<dbReference type="InterPro" id="IPR023576">
    <property type="entry name" value="UbiE/COQ5_MeTrFase_CS"/>
</dbReference>
<dbReference type="PROSITE" id="PS01183">
    <property type="entry name" value="UBIE_1"/>
    <property type="match status" value="1"/>
</dbReference>
<dbReference type="EMBL" id="CP029287">
    <property type="protein sequence ID" value="AWS00376.1"/>
    <property type="molecule type" value="Genomic_DNA"/>
</dbReference>
<dbReference type="OrthoDB" id="30774at2157"/>
<proteinExistence type="predicted"/>
<evidence type="ECO:0000313" key="4">
    <source>
        <dbReference type="EMBL" id="AWS00376.1"/>
    </source>
</evidence>